<dbReference type="Pfam" id="PF00892">
    <property type="entry name" value="EamA"/>
    <property type="match status" value="2"/>
</dbReference>
<feature type="transmembrane region" description="Helical" evidence="8">
    <location>
        <begin position="133"/>
        <end position="152"/>
    </location>
</feature>
<feature type="transmembrane region" description="Helical" evidence="8">
    <location>
        <begin position="189"/>
        <end position="209"/>
    </location>
</feature>
<feature type="transmembrane region" description="Helical" evidence="8">
    <location>
        <begin position="255"/>
        <end position="278"/>
    </location>
</feature>
<feature type="transmembrane region" description="Helical" evidence="8">
    <location>
        <begin position="45"/>
        <end position="67"/>
    </location>
</feature>
<keyword evidence="4 8" id="KW-0812">Transmembrane</keyword>
<dbReference type="SUPFAM" id="SSF103481">
    <property type="entry name" value="Multidrug resistance efflux transporter EmrE"/>
    <property type="match status" value="2"/>
</dbReference>
<feature type="transmembrane region" description="Helical" evidence="8">
    <location>
        <begin position="79"/>
        <end position="97"/>
    </location>
</feature>
<evidence type="ECO:0000256" key="2">
    <source>
        <dbReference type="ARBA" id="ARBA00007362"/>
    </source>
</evidence>
<evidence type="ECO:0000313" key="10">
    <source>
        <dbReference type="EMBL" id="GAA1605952.1"/>
    </source>
</evidence>
<feature type="transmembrane region" description="Helical" evidence="8">
    <location>
        <begin position="12"/>
        <end position="39"/>
    </location>
</feature>
<dbReference type="Proteomes" id="UP001500393">
    <property type="component" value="Unassembled WGS sequence"/>
</dbReference>
<dbReference type="EMBL" id="BAAAOS010000055">
    <property type="protein sequence ID" value="GAA1605952.1"/>
    <property type="molecule type" value="Genomic_DNA"/>
</dbReference>
<evidence type="ECO:0000256" key="5">
    <source>
        <dbReference type="ARBA" id="ARBA00022989"/>
    </source>
</evidence>
<feature type="transmembrane region" description="Helical" evidence="8">
    <location>
        <begin position="103"/>
        <end position="121"/>
    </location>
</feature>
<keyword evidence="11" id="KW-1185">Reference proteome</keyword>
<evidence type="ECO:0000256" key="8">
    <source>
        <dbReference type="SAM" id="Phobius"/>
    </source>
</evidence>
<feature type="transmembrane region" description="Helical" evidence="8">
    <location>
        <begin position="229"/>
        <end position="248"/>
    </location>
</feature>
<reference evidence="11" key="1">
    <citation type="journal article" date="2019" name="Int. J. Syst. Evol. Microbiol.">
        <title>The Global Catalogue of Microorganisms (GCM) 10K type strain sequencing project: providing services to taxonomists for standard genome sequencing and annotation.</title>
        <authorList>
            <consortium name="The Broad Institute Genomics Platform"/>
            <consortium name="The Broad Institute Genome Sequencing Center for Infectious Disease"/>
            <person name="Wu L."/>
            <person name="Ma J."/>
        </authorList>
    </citation>
    <scope>NUCLEOTIDE SEQUENCE [LARGE SCALE GENOMIC DNA]</scope>
    <source>
        <strain evidence="11">JCM 14969</strain>
    </source>
</reference>
<feature type="domain" description="EamA" evidence="9">
    <location>
        <begin position="12"/>
        <end position="147"/>
    </location>
</feature>
<evidence type="ECO:0000256" key="3">
    <source>
        <dbReference type="ARBA" id="ARBA00022475"/>
    </source>
</evidence>
<feature type="transmembrane region" description="Helical" evidence="8">
    <location>
        <begin position="158"/>
        <end position="177"/>
    </location>
</feature>
<comment type="similarity">
    <text evidence="2">Belongs to the EamA transporter family.</text>
</comment>
<protein>
    <submittedName>
        <fullName evidence="10">EamA family transporter</fullName>
    </submittedName>
</protein>
<organism evidence="10 11">
    <name type="scientific">Kribbella sancticallisti</name>
    <dbReference type="NCBI Taxonomy" id="460087"/>
    <lineage>
        <taxon>Bacteria</taxon>
        <taxon>Bacillati</taxon>
        <taxon>Actinomycetota</taxon>
        <taxon>Actinomycetes</taxon>
        <taxon>Propionibacteriales</taxon>
        <taxon>Kribbellaceae</taxon>
        <taxon>Kribbella</taxon>
    </lineage>
</organism>
<keyword evidence="3" id="KW-1003">Cell membrane</keyword>
<proteinExistence type="inferred from homology"/>
<evidence type="ECO:0000259" key="9">
    <source>
        <dbReference type="Pfam" id="PF00892"/>
    </source>
</evidence>
<evidence type="ECO:0000313" key="11">
    <source>
        <dbReference type="Proteomes" id="UP001500393"/>
    </source>
</evidence>
<accession>A0ABP4QAN4</accession>
<evidence type="ECO:0000256" key="4">
    <source>
        <dbReference type="ARBA" id="ARBA00022692"/>
    </source>
</evidence>
<comment type="caution">
    <text evidence="10">The sequence shown here is derived from an EMBL/GenBank/DDBJ whole genome shotgun (WGS) entry which is preliminary data.</text>
</comment>
<dbReference type="PANTHER" id="PTHR32322:SF18">
    <property type="entry name" value="S-ADENOSYLMETHIONINE_S-ADENOSYLHOMOCYSTEINE TRANSPORTER"/>
    <property type="match status" value="1"/>
</dbReference>
<keyword evidence="5 8" id="KW-1133">Transmembrane helix</keyword>
<feature type="region of interest" description="Disordered" evidence="7">
    <location>
        <begin position="311"/>
        <end position="338"/>
    </location>
</feature>
<evidence type="ECO:0000256" key="6">
    <source>
        <dbReference type="ARBA" id="ARBA00023136"/>
    </source>
</evidence>
<dbReference type="RefSeq" id="WP_344221015.1">
    <property type="nucleotide sequence ID" value="NZ_BAAAOS010000055.1"/>
</dbReference>
<name>A0ABP4QAN4_9ACTN</name>
<dbReference type="InterPro" id="IPR050638">
    <property type="entry name" value="AA-Vitamin_Transporters"/>
</dbReference>
<gene>
    <name evidence="10" type="ORF">GCM10009789_70110</name>
</gene>
<dbReference type="PANTHER" id="PTHR32322">
    <property type="entry name" value="INNER MEMBRANE TRANSPORTER"/>
    <property type="match status" value="1"/>
</dbReference>
<feature type="compositionally biased region" description="Basic and acidic residues" evidence="7">
    <location>
        <begin position="319"/>
        <end position="328"/>
    </location>
</feature>
<feature type="transmembrane region" description="Helical" evidence="8">
    <location>
        <begin position="284"/>
        <end position="301"/>
    </location>
</feature>
<evidence type="ECO:0000256" key="1">
    <source>
        <dbReference type="ARBA" id="ARBA00004651"/>
    </source>
</evidence>
<evidence type="ECO:0000256" key="7">
    <source>
        <dbReference type="SAM" id="MobiDB-lite"/>
    </source>
</evidence>
<dbReference type="InterPro" id="IPR037185">
    <property type="entry name" value="EmrE-like"/>
</dbReference>
<comment type="subcellular location">
    <subcellularLocation>
        <location evidence="1">Cell membrane</location>
        <topology evidence="1">Multi-pass membrane protein</topology>
    </subcellularLocation>
</comment>
<feature type="domain" description="EamA" evidence="9">
    <location>
        <begin position="159"/>
        <end position="300"/>
    </location>
</feature>
<dbReference type="InterPro" id="IPR000620">
    <property type="entry name" value="EamA_dom"/>
</dbReference>
<sequence length="338" mass="34181">MQSQDAARTKSIGLGFALFSAITFGGSGPFAKALIGAGLSPQQAAWIRILGAAALLVPLVLIFRGSAGLRAARASWPQLVLYGLTGIAGCQTLFFIAASRLPVGVAILLEFSGPVLVVAWLKFGRKVAVPKSAALGVGIALIGLATVVEIWAGLQLDLVGLLAGLGAAACQATYFILIDKLTGVADPLVMTAAGSVVGAVVLTAISSPWTVPWNALTDTIAIGDRSAPGWVFAAWLIVVSTVVAYLAGAAAVQRLSAAIGGAVAYVEVVAASLFAWLLLNETLSTNQIIGGAIVLLGAFVAQSSVGKVVPPEVPPPGDDGEHGIHRGDVVGAAPGQDH</sequence>
<keyword evidence="6 8" id="KW-0472">Membrane</keyword>